<feature type="compositionally biased region" description="Basic residues" evidence="1">
    <location>
        <begin position="98"/>
        <end position="111"/>
    </location>
</feature>
<keyword evidence="3" id="KW-1185">Reference proteome</keyword>
<protein>
    <submittedName>
        <fullName evidence="2">Uncharacterized protein</fullName>
    </submittedName>
</protein>
<sequence length="111" mass="12395">MHSVSEVMKRVLVSLGVLTFFFLANGTEGIYGRLLAAEEDEGTCEALLDALRDRYCYYKGSTLAIRPHNVTNGTIARKCNARGILSGTLGNSKENKMQKQRYGIKRNNKNH</sequence>
<proteinExistence type="predicted"/>
<evidence type="ECO:0000313" key="2">
    <source>
        <dbReference type="EMBL" id="VDM68233.1"/>
    </source>
</evidence>
<dbReference type="AlphaFoldDB" id="A0A3P7IK70"/>
<evidence type="ECO:0000256" key="1">
    <source>
        <dbReference type="SAM" id="MobiDB-lite"/>
    </source>
</evidence>
<reference evidence="2 3" key="1">
    <citation type="submission" date="2018-11" db="EMBL/GenBank/DDBJ databases">
        <authorList>
            <consortium name="Pathogen Informatics"/>
        </authorList>
    </citation>
    <scope>NUCLEOTIDE SEQUENCE [LARGE SCALE GENOMIC DNA]</scope>
</reference>
<organism evidence="2 3">
    <name type="scientific">Strongylus vulgaris</name>
    <name type="common">Blood worm</name>
    <dbReference type="NCBI Taxonomy" id="40348"/>
    <lineage>
        <taxon>Eukaryota</taxon>
        <taxon>Metazoa</taxon>
        <taxon>Ecdysozoa</taxon>
        <taxon>Nematoda</taxon>
        <taxon>Chromadorea</taxon>
        <taxon>Rhabditida</taxon>
        <taxon>Rhabditina</taxon>
        <taxon>Rhabditomorpha</taxon>
        <taxon>Strongyloidea</taxon>
        <taxon>Strongylidae</taxon>
        <taxon>Strongylus</taxon>
    </lineage>
</organism>
<name>A0A3P7IK70_STRVU</name>
<evidence type="ECO:0000313" key="3">
    <source>
        <dbReference type="Proteomes" id="UP000270094"/>
    </source>
</evidence>
<feature type="region of interest" description="Disordered" evidence="1">
    <location>
        <begin position="88"/>
        <end position="111"/>
    </location>
</feature>
<dbReference type="Proteomes" id="UP000270094">
    <property type="component" value="Unassembled WGS sequence"/>
</dbReference>
<gene>
    <name evidence="2" type="ORF">SVUK_LOCUS3231</name>
</gene>
<dbReference type="EMBL" id="UYYB01008139">
    <property type="protein sequence ID" value="VDM68233.1"/>
    <property type="molecule type" value="Genomic_DNA"/>
</dbReference>
<accession>A0A3P7IK70</accession>